<dbReference type="Proteomes" id="UP000188268">
    <property type="component" value="Unassembled WGS sequence"/>
</dbReference>
<keyword evidence="3" id="KW-1185">Reference proteome</keyword>
<accession>A0A1R3GTQ6</accession>
<dbReference type="PANTHER" id="PTHR44259:SF93">
    <property type="entry name" value="PROTEIN, PUTATIVE (DUF295)-RELATED"/>
    <property type="match status" value="1"/>
</dbReference>
<protein>
    <recommendedName>
        <fullName evidence="1">KIB1-4 beta-propeller domain-containing protein</fullName>
    </recommendedName>
</protein>
<dbReference type="AlphaFoldDB" id="A0A1R3GTQ6"/>
<dbReference type="InterPro" id="IPR050942">
    <property type="entry name" value="F-box_BR-signaling"/>
</dbReference>
<comment type="caution">
    <text evidence="2">The sequence shown here is derived from an EMBL/GenBank/DDBJ whole genome shotgun (WGS) entry which is preliminary data.</text>
</comment>
<dbReference type="PANTHER" id="PTHR44259">
    <property type="entry name" value="OS07G0183000 PROTEIN-RELATED"/>
    <property type="match status" value="1"/>
</dbReference>
<organism evidence="2 3">
    <name type="scientific">Corchorus capsularis</name>
    <name type="common">Jute</name>
    <dbReference type="NCBI Taxonomy" id="210143"/>
    <lineage>
        <taxon>Eukaryota</taxon>
        <taxon>Viridiplantae</taxon>
        <taxon>Streptophyta</taxon>
        <taxon>Embryophyta</taxon>
        <taxon>Tracheophyta</taxon>
        <taxon>Spermatophyta</taxon>
        <taxon>Magnoliopsida</taxon>
        <taxon>eudicotyledons</taxon>
        <taxon>Gunneridae</taxon>
        <taxon>Pentapetalae</taxon>
        <taxon>rosids</taxon>
        <taxon>malvids</taxon>
        <taxon>Malvales</taxon>
        <taxon>Malvaceae</taxon>
        <taxon>Grewioideae</taxon>
        <taxon>Apeibeae</taxon>
        <taxon>Corchorus</taxon>
    </lineage>
</organism>
<dbReference type="Gramene" id="OMO61459">
    <property type="protein sequence ID" value="OMO61459"/>
    <property type="gene ID" value="CCACVL1_23501"/>
</dbReference>
<dbReference type="Pfam" id="PF03478">
    <property type="entry name" value="Beta-prop_KIB1-4"/>
    <property type="match status" value="1"/>
</dbReference>
<dbReference type="InterPro" id="IPR005174">
    <property type="entry name" value="KIB1-4_b-propeller"/>
</dbReference>
<evidence type="ECO:0000313" key="3">
    <source>
        <dbReference type="Proteomes" id="UP000188268"/>
    </source>
</evidence>
<feature type="domain" description="KIB1-4 beta-propeller" evidence="1">
    <location>
        <begin position="10"/>
        <end position="60"/>
    </location>
</feature>
<dbReference type="EMBL" id="AWWV01013449">
    <property type="protein sequence ID" value="OMO61459.1"/>
    <property type="molecule type" value="Genomic_DNA"/>
</dbReference>
<dbReference type="OrthoDB" id="945419at2759"/>
<reference evidence="2 3" key="1">
    <citation type="submission" date="2013-09" db="EMBL/GenBank/DDBJ databases">
        <title>Corchorus capsularis genome sequencing.</title>
        <authorList>
            <person name="Alam M."/>
            <person name="Haque M.S."/>
            <person name="Islam M.S."/>
            <person name="Emdad E.M."/>
            <person name="Islam M.M."/>
            <person name="Ahmed B."/>
            <person name="Halim A."/>
            <person name="Hossen Q.M.M."/>
            <person name="Hossain M.Z."/>
            <person name="Ahmed R."/>
            <person name="Khan M.M."/>
            <person name="Islam R."/>
            <person name="Rashid M.M."/>
            <person name="Khan S.A."/>
            <person name="Rahman M.S."/>
            <person name="Alam M."/>
        </authorList>
    </citation>
    <scope>NUCLEOTIDE SEQUENCE [LARGE SCALE GENOMIC DNA]</scope>
    <source>
        <strain evidence="3">cv. CVL-1</strain>
        <tissue evidence="2">Whole seedling</tissue>
    </source>
</reference>
<evidence type="ECO:0000259" key="1">
    <source>
        <dbReference type="Pfam" id="PF03478"/>
    </source>
</evidence>
<evidence type="ECO:0000313" key="2">
    <source>
        <dbReference type="EMBL" id="OMO61459.1"/>
    </source>
</evidence>
<name>A0A1R3GTQ6_COCAP</name>
<gene>
    <name evidence="2" type="ORF">CCACVL1_23501</name>
</gene>
<sequence>MFDSKPEGLAKLVEIKDIGDNAMFLGSGNDSIMVPTCDFPGLQRNCIYYNYGKDDAGIFNLGDGSIERLSLPLHAAVWIIPTLTCHDDNVNWNHSHQKFHIN</sequence>
<proteinExistence type="predicted"/>